<evidence type="ECO:0000256" key="1">
    <source>
        <dbReference type="SAM" id="Phobius"/>
    </source>
</evidence>
<dbReference type="AlphaFoldDB" id="A0A4R1BQ49"/>
<keyword evidence="1" id="KW-0812">Transmembrane</keyword>
<dbReference type="InterPro" id="IPR010787">
    <property type="entry name" value="DUF1385"/>
</dbReference>
<feature type="transmembrane region" description="Helical" evidence="1">
    <location>
        <begin position="226"/>
        <end position="244"/>
    </location>
</feature>
<dbReference type="PANTHER" id="PTHR42867:SF1">
    <property type="entry name" value="MEMBRANE PROTEIN-RELATED"/>
    <property type="match status" value="1"/>
</dbReference>
<dbReference type="OrthoDB" id="9784805at2"/>
<dbReference type="EMBL" id="SKBU01000008">
    <property type="protein sequence ID" value="TCJ19406.1"/>
    <property type="molecule type" value="Genomic_DNA"/>
</dbReference>
<comment type="caution">
    <text evidence="2">The sequence shown here is derived from an EMBL/GenBank/DDBJ whole genome shotgun (WGS) entry which is preliminary data.</text>
</comment>
<proteinExistence type="predicted"/>
<name>A0A4R1BQ49_9ACTN</name>
<keyword evidence="1" id="KW-0472">Membrane</keyword>
<organism evidence="2 3">
    <name type="scientific">Rubrobacter taiwanensis</name>
    <dbReference type="NCBI Taxonomy" id="185139"/>
    <lineage>
        <taxon>Bacteria</taxon>
        <taxon>Bacillati</taxon>
        <taxon>Actinomycetota</taxon>
        <taxon>Rubrobacteria</taxon>
        <taxon>Rubrobacterales</taxon>
        <taxon>Rubrobacteraceae</taxon>
        <taxon>Rubrobacter</taxon>
    </lineage>
</organism>
<feature type="transmembrane region" description="Helical" evidence="1">
    <location>
        <begin position="198"/>
        <end position="220"/>
    </location>
</feature>
<evidence type="ECO:0000313" key="3">
    <source>
        <dbReference type="Proteomes" id="UP000295244"/>
    </source>
</evidence>
<accession>A0A4R1BQ49</accession>
<keyword evidence="3" id="KW-1185">Reference proteome</keyword>
<sequence length="304" mass="33908">MMRVGGQAVMEGVLMRSPNFWSMAVRDPEGELEVRAEPFNSITRRNPLFRLPVIRGFLSLAETLWLGMKALTISTNIALGEEDELSRKEIAATLGFGLVLGLALFLAAPVLGTKGIDWLLGGVITNPLLFNIVEGIIRVLIFVAYLVGISVLSRDIKRFFAYHGAEHKAIKVYERGEELVPENARRLDTTHVRCGTSFILYVLVASIFIFSLLPITGWFWMVLSRILVIPLVAGLAFEFIMWSARNQSNPVVQVLVWPGLQMQKLTTREPSDEMVEVAMTALRKVLAMEREARIAPDATGRLVI</sequence>
<dbReference type="RefSeq" id="WP_132689068.1">
    <property type="nucleotide sequence ID" value="NZ_SKBU01000008.1"/>
</dbReference>
<protein>
    <submittedName>
        <fullName evidence="2">DUF1385 domain-containing protein</fullName>
    </submittedName>
</protein>
<dbReference type="Proteomes" id="UP000295244">
    <property type="component" value="Unassembled WGS sequence"/>
</dbReference>
<gene>
    <name evidence="2" type="ORF">E0L93_04445</name>
</gene>
<keyword evidence="1" id="KW-1133">Transmembrane helix</keyword>
<evidence type="ECO:0000313" key="2">
    <source>
        <dbReference type="EMBL" id="TCJ19406.1"/>
    </source>
</evidence>
<feature type="transmembrane region" description="Helical" evidence="1">
    <location>
        <begin position="90"/>
        <end position="108"/>
    </location>
</feature>
<reference evidence="2 3" key="1">
    <citation type="submission" date="2019-03" db="EMBL/GenBank/DDBJ databases">
        <title>Whole genome sequence of a novel Rubrobacter taiwanensis strain, isolated from Yellowstone National Park.</title>
        <authorList>
            <person name="Freed S."/>
            <person name="Ramaley R.F."/>
            <person name="Kyndt J.A."/>
        </authorList>
    </citation>
    <scope>NUCLEOTIDE SEQUENCE [LARGE SCALE GENOMIC DNA]</scope>
    <source>
        <strain evidence="2 3">Yellowstone</strain>
    </source>
</reference>
<feature type="transmembrane region" description="Helical" evidence="1">
    <location>
        <begin position="128"/>
        <end position="152"/>
    </location>
</feature>
<dbReference type="PANTHER" id="PTHR42867">
    <property type="entry name" value="MEMBRANE PROTEIN-RELATED"/>
    <property type="match status" value="1"/>
</dbReference>
<dbReference type="Pfam" id="PF07136">
    <property type="entry name" value="DUF1385"/>
    <property type="match status" value="1"/>
</dbReference>